<dbReference type="Proteomes" id="UP001215280">
    <property type="component" value="Unassembled WGS sequence"/>
</dbReference>
<feature type="compositionally biased region" description="Polar residues" evidence="1">
    <location>
        <begin position="191"/>
        <end position="200"/>
    </location>
</feature>
<reference evidence="2" key="1">
    <citation type="submission" date="2023-03" db="EMBL/GenBank/DDBJ databases">
        <title>Massive genome expansion in bonnet fungi (Mycena s.s.) driven by repeated elements and novel gene families across ecological guilds.</title>
        <authorList>
            <consortium name="Lawrence Berkeley National Laboratory"/>
            <person name="Harder C.B."/>
            <person name="Miyauchi S."/>
            <person name="Viragh M."/>
            <person name="Kuo A."/>
            <person name="Thoen E."/>
            <person name="Andreopoulos B."/>
            <person name="Lu D."/>
            <person name="Skrede I."/>
            <person name="Drula E."/>
            <person name="Henrissat B."/>
            <person name="Morin E."/>
            <person name="Kohler A."/>
            <person name="Barry K."/>
            <person name="LaButti K."/>
            <person name="Morin E."/>
            <person name="Salamov A."/>
            <person name="Lipzen A."/>
            <person name="Mereny Z."/>
            <person name="Hegedus B."/>
            <person name="Baldrian P."/>
            <person name="Stursova M."/>
            <person name="Weitz H."/>
            <person name="Taylor A."/>
            <person name="Grigoriev I.V."/>
            <person name="Nagy L.G."/>
            <person name="Martin F."/>
            <person name="Kauserud H."/>
        </authorList>
    </citation>
    <scope>NUCLEOTIDE SEQUENCE</scope>
    <source>
        <strain evidence="2">CBHHK188m</strain>
    </source>
</reference>
<sequence>MYSIITPQVFHSNKTFERKSKVFKGTSKLHGHQGSLQMNLGSPFRVLLDVDLDAETPSPLSIYFDLPQSTSSTSKMQWAGSDLDSDLDSDTESERDISDLQYITIPFGSPFYCPPTPPTFQTSFFDLPPVGYVPVACQALKGDSSKSAVEIFRAELERITQAEVEKDFSRTDDDCMRGTNEQLWPCPITLSLPSMGSGQQRPAVPEDSSKQ</sequence>
<proteinExistence type="predicted"/>
<evidence type="ECO:0000313" key="3">
    <source>
        <dbReference type="Proteomes" id="UP001215280"/>
    </source>
</evidence>
<protein>
    <submittedName>
        <fullName evidence="2">Uncharacterized protein</fullName>
    </submittedName>
</protein>
<comment type="caution">
    <text evidence="2">The sequence shown here is derived from an EMBL/GenBank/DDBJ whole genome shotgun (WGS) entry which is preliminary data.</text>
</comment>
<dbReference type="AlphaFoldDB" id="A0AAD7MZR2"/>
<keyword evidence="3" id="KW-1185">Reference proteome</keyword>
<dbReference type="EMBL" id="JARJLG010000140">
    <property type="protein sequence ID" value="KAJ7737891.1"/>
    <property type="molecule type" value="Genomic_DNA"/>
</dbReference>
<evidence type="ECO:0000256" key="1">
    <source>
        <dbReference type="SAM" id="MobiDB-lite"/>
    </source>
</evidence>
<feature type="region of interest" description="Disordered" evidence="1">
    <location>
        <begin position="72"/>
        <end position="91"/>
    </location>
</feature>
<organism evidence="2 3">
    <name type="scientific">Mycena maculata</name>
    <dbReference type="NCBI Taxonomy" id="230809"/>
    <lineage>
        <taxon>Eukaryota</taxon>
        <taxon>Fungi</taxon>
        <taxon>Dikarya</taxon>
        <taxon>Basidiomycota</taxon>
        <taxon>Agaricomycotina</taxon>
        <taxon>Agaricomycetes</taxon>
        <taxon>Agaricomycetidae</taxon>
        <taxon>Agaricales</taxon>
        <taxon>Marasmiineae</taxon>
        <taxon>Mycenaceae</taxon>
        <taxon>Mycena</taxon>
    </lineage>
</organism>
<name>A0AAD7MZR2_9AGAR</name>
<feature type="region of interest" description="Disordered" evidence="1">
    <location>
        <begin position="191"/>
        <end position="211"/>
    </location>
</feature>
<accession>A0AAD7MZR2</accession>
<gene>
    <name evidence="2" type="ORF">DFH07DRAFT_91333</name>
</gene>
<evidence type="ECO:0000313" key="2">
    <source>
        <dbReference type="EMBL" id="KAJ7737891.1"/>
    </source>
</evidence>